<dbReference type="RefSeq" id="WP_041058589.1">
    <property type="nucleotide sequence ID" value="NZ_JXRR01000015.1"/>
</dbReference>
<dbReference type="Proteomes" id="UP000031972">
    <property type="component" value="Unassembled WGS sequence"/>
</dbReference>
<feature type="domain" description="AraC effector-binding" evidence="1">
    <location>
        <begin position="2"/>
        <end position="153"/>
    </location>
</feature>
<evidence type="ECO:0000259" key="1">
    <source>
        <dbReference type="SMART" id="SM00871"/>
    </source>
</evidence>
<dbReference type="SMART" id="SM00871">
    <property type="entry name" value="AraC_E_bind"/>
    <property type="match status" value="1"/>
</dbReference>
<dbReference type="PATRIC" id="fig|220754.4.peg.2455"/>
<keyword evidence="3" id="KW-1185">Reference proteome</keyword>
<dbReference type="Pfam" id="PF06445">
    <property type="entry name" value="GyrI-like"/>
    <property type="match status" value="1"/>
</dbReference>
<organism evidence="2 3">
    <name type="scientific">Jeotgalibacillus campisalis</name>
    <dbReference type="NCBI Taxonomy" id="220754"/>
    <lineage>
        <taxon>Bacteria</taxon>
        <taxon>Bacillati</taxon>
        <taxon>Bacillota</taxon>
        <taxon>Bacilli</taxon>
        <taxon>Bacillales</taxon>
        <taxon>Caryophanaceae</taxon>
        <taxon>Jeotgalibacillus</taxon>
    </lineage>
</organism>
<dbReference type="OrthoDB" id="2364201at2"/>
<proteinExistence type="predicted"/>
<dbReference type="InterPro" id="IPR011256">
    <property type="entry name" value="Reg_factor_effector_dom_sf"/>
</dbReference>
<dbReference type="Gene3D" id="3.20.80.10">
    <property type="entry name" value="Regulatory factor, effector binding domain"/>
    <property type="match status" value="1"/>
</dbReference>
<name>A0A0C2VDW8_9BACL</name>
<comment type="caution">
    <text evidence="2">The sequence shown here is derived from an EMBL/GenBank/DDBJ whole genome shotgun (WGS) entry which is preliminary data.</text>
</comment>
<dbReference type="AlphaFoldDB" id="A0A0C2VDW8"/>
<evidence type="ECO:0000313" key="2">
    <source>
        <dbReference type="EMBL" id="KIL47117.1"/>
    </source>
</evidence>
<dbReference type="InterPro" id="IPR029442">
    <property type="entry name" value="GyrI-like"/>
</dbReference>
<accession>A0A0C2VDW8</accession>
<dbReference type="EMBL" id="JXRR01000015">
    <property type="protein sequence ID" value="KIL47117.1"/>
    <property type="molecule type" value="Genomic_DNA"/>
</dbReference>
<protein>
    <recommendedName>
        <fullName evidence="1">AraC effector-binding domain-containing protein</fullName>
    </recommendedName>
</protein>
<dbReference type="SUPFAM" id="SSF55136">
    <property type="entry name" value="Probable bacterial effector-binding domain"/>
    <property type="match status" value="1"/>
</dbReference>
<gene>
    <name evidence="2" type="ORF">KR50_24390</name>
</gene>
<evidence type="ECO:0000313" key="3">
    <source>
        <dbReference type="Proteomes" id="UP000031972"/>
    </source>
</evidence>
<sequence length="159" mass="18306">MKECRMIRKSSFYFIGLKWTGTYEAAAHGGIQPVIQASKDRLHELKLTNEHSNLIGLSYHDRIDGFTYYIGTEAIKSQPIPPDMHGIIIPSHDYAITEHKGQHAWKSYEQLYRWLDDQGYQINGYGLDHLDVYPMDYDPFKMNPSLTIGVPIKSSRSLD</sequence>
<reference evidence="2 3" key="1">
    <citation type="submission" date="2015-01" db="EMBL/GenBank/DDBJ databases">
        <title>Jeotgalibacillus campisalis genome sequencing.</title>
        <authorList>
            <person name="Goh K.M."/>
            <person name="Chan K.-G."/>
            <person name="Yaakop A.S."/>
            <person name="Ee R."/>
            <person name="Gan H.M."/>
            <person name="Chan C.S."/>
        </authorList>
    </citation>
    <scope>NUCLEOTIDE SEQUENCE [LARGE SCALE GENOMIC DNA]</scope>
    <source>
        <strain evidence="2 3">SF-57</strain>
    </source>
</reference>
<dbReference type="InterPro" id="IPR010499">
    <property type="entry name" value="AraC_E-bd"/>
</dbReference>